<dbReference type="PANTHER" id="PTHR37984">
    <property type="entry name" value="PROTEIN CBG26694"/>
    <property type="match status" value="1"/>
</dbReference>
<sequence>MKVGLLVTGANNVFSEQGSLARRIRTRQSHRFRSRSSALSRMLKFFCRHTGLLLAMSARGVQENIGYGPVAMILTWMNGVFLNALVDTGSNLTLALLTLASVLGLEVKQARSSAVGFCCQSADSLVLEPNTETLLRCSLPVLSGKVQQPFLIEDTDSRWAEKGVVVSPGVVYVKDGEAVVLNCWGMTLVESNGSLYQQSNNINALMNLDGNEELDTDPKYKVDYDLCDITEKEKDMLKELINRFPDVFSQSQYDLGCCKVEPAKIPTTIGDPVASKPYRINPKYEAELAKHMSELLKTGILVEGDTPWCSNLVLEAEFCNITFTFSGAANGHHNREASGSHYFTSLDLSAGYFQIPLSMEASMKCGIVLEDKLYRMTRMPFGLRLASQIFSRAMAQVLGGMKEGVINYINDIVCFSKTDNFTEHLAIMEQVFERLRAFNIKLKPQKCIFAKRSITFLGHEIHKDGYTPAETNITSLKDYPRPCTIPQVRRWVGMCGFYRKFVKGFCTPYHSGQGNGACESTFRTFSAMTSKFVNEMNTDWDLYQRLMAFSYNTASHEPTGESPYFMTYGRDPVMPIDLVLKSKVHDKIFEVGDDIGLYRAQLLRALRTAWNLAADESKKIVENFKQASDETARPHNIE</sequence>
<dbReference type="SUPFAM" id="SSF56672">
    <property type="entry name" value="DNA/RNA polymerases"/>
    <property type="match status" value="1"/>
</dbReference>
<dbReference type="InterPro" id="IPR043128">
    <property type="entry name" value="Rev_trsase/Diguanyl_cyclase"/>
</dbReference>
<dbReference type="GO" id="GO:0042575">
    <property type="term" value="C:DNA polymerase complex"/>
    <property type="evidence" value="ECO:0007669"/>
    <property type="project" value="UniProtKB-ARBA"/>
</dbReference>
<name>A0A914CWK1_9BILA</name>
<dbReference type="GO" id="GO:0003676">
    <property type="term" value="F:nucleic acid binding"/>
    <property type="evidence" value="ECO:0007669"/>
    <property type="project" value="InterPro"/>
</dbReference>
<dbReference type="Gene3D" id="3.30.70.270">
    <property type="match status" value="1"/>
</dbReference>
<feature type="domain" description="Reverse transcriptase" evidence="1">
    <location>
        <begin position="332"/>
        <end position="461"/>
    </location>
</feature>
<dbReference type="CDD" id="cd01647">
    <property type="entry name" value="RT_LTR"/>
    <property type="match status" value="1"/>
</dbReference>
<dbReference type="Gene3D" id="3.30.420.10">
    <property type="entry name" value="Ribonuclease H-like superfamily/Ribonuclease H"/>
    <property type="match status" value="1"/>
</dbReference>
<dbReference type="InterPro" id="IPR036397">
    <property type="entry name" value="RNaseH_sf"/>
</dbReference>
<protein>
    <submittedName>
        <fullName evidence="3">Reverse transcriptase domain-containing protein</fullName>
    </submittedName>
</protein>
<dbReference type="WBParaSite" id="ACRNAN_scaffold15628.g17723.t1">
    <property type="protein sequence ID" value="ACRNAN_scaffold15628.g17723.t1"/>
    <property type="gene ID" value="ACRNAN_scaffold15628.g17723"/>
</dbReference>
<dbReference type="SUPFAM" id="SSF53098">
    <property type="entry name" value="Ribonuclease H-like"/>
    <property type="match status" value="1"/>
</dbReference>
<dbReference type="InterPro" id="IPR000477">
    <property type="entry name" value="RT_dom"/>
</dbReference>
<dbReference type="PANTHER" id="PTHR37984:SF5">
    <property type="entry name" value="PROTEIN NYNRIN-LIKE"/>
    <property type="match status" value="1"/>
</dbReference>
<organism evidence="2 3">
    <name type="scientific">Acrobeloides nanus</name>
    <dbReference type="NCBI Taxonomy" id="290746"/>
    <lineage>
        <taxon>Eukaryota</taxon>
        <taxon>Metazoa</taxon>
        <taxon>Ecdysozoa</taxon>
        <taxon>Nematoda</taxon>
        <taxon>Chromadorea</taxon>
        <taxon>Rhabditida</taxon>
        <taxon>Tylenchina</taxon>
        <taxon>Cephalobomorpha</taxon>
        <taxon>Cephaloboidea</taxon>
        <taxon>Cephalobidae</taxon>
        <taxon>Acrobeloides</taxon>
    </lineage>
</organism>
<dbReference type="InterPro" id="IPR050951">
    <property type="entry name" value="Retrovirus_Pol_polyprotein"/>
</dbReference>
<evidence type="ECO:0000259" key="1">
    <source>
        <dbReference type="Pfam" id="PF00078"/>
    </source>
</evidence>
<evidence type="ECO:0000313" key="3">
    <source>
        <dbReference type="WBParaSite" id="ACRNAN_scaffold15628.g17723.t1"/>
    </source>
</evidence>
<reference evidence="3" key="1">
    <citation type="submission" date="2022-11" db="UniProtKB">
        <authorList>
            <consortium name="WormBaseParasite"/>
        </authorList>
    </citation>
    <scope>IDENTIFICATION</scope>
</reference>
<dbReference type="Pfam" id="PF00078">
    <property type="entry name" value="RVT_1"/>
    <property type="match status" value="1"/>
</dbReference>
<proteinExistence type="predicted"/>
<accession>A0A914CWK1</accession>
<dbReference type="GO" id="GO:0006259">
    <property type="term" value="P:DNA metabolic process"/>
    <property type="evidence" value="ECO:0007669"/>
    <property type="project" value="UniProtKB-ARBA"/>
</dbReference>
<dbReference type="InterPro" id="IPR012337">
    <property type="entry name" value="RNaseH-like_sf"/>
</dbReference>
<dbReference type="Gene3D" id="3.10.10.10">
    <property type="entry name" value="HIV Type 1 Reverse Transcriptase, subunit A, domain 1"/>
    <property type="match status" value="2"/>
</dbReference>
<evidence type="ECO:0000313" key="2">
    <source>
        <dbReference type="Proteomes" id="UP000887540"/>
    </source>
</evidence>
<dbReference type="AlphaFoldDB" id="A0A914CWK1"/>
<dbReference type="InterPro" id="IPR043502">
    <property type="entry name" value="DNA/RNA_pol_sf"/>
</dbReference>
<keyword evidence="2" id="KW-1185">Reference proteome</keyword>
<dbReference type="Proteomes" id="UP000887540">
    <property type="component" value="Unplaced"/>
</dbReference>